<proteinExistence type="predicted"/>
<evidence type="ECO:0000313" key="1">
    <source>
        <dbReference type="EMBL" id="CAI9174519.1"/>
    </source>
</evidence>
<keyword evidence="2" id="KW-1185">Reference proteome</keyword>
<reference evidence="1" key="1">
    <citation type="submission" date="2023-04" db="EMBL/GenBank/DDBJ databases">
        <authorList>
            <consortium name="ELIXIR-Norway"/>
        </authorList>
    </citation>
    <scope>NUCLEOTIDE SEQUENCE [LARGE SCALE GENOMIC DNA]</scope>
</reference>
<protein>
    <submittedName>
        <fullName evidence="1">Uncharacterized protein</fullName>
    </submittedName>
</protein>
<accession>A0ABN8ZL95</accession>
<dbReference type="Proteomes" id="UP001176941">
    <property type="component" value="Chromosome 4"/>
</dbReference>
<sequence>MSPFLSHAEALTASADLALNLLALPFKESRNQREKGKTWQQRKQRNCPVIHCSCSQSTVLLFHRFCEIPVFPTWPLCGCLYLTHLSTPSACQELRQALHIPYSKLSLTTLQGSLCQPLPFGPETQ</sequence>
<name>A0ABN8ZL95_RANTA</name>
<organism evidence="1 2">
    <name type="scientific">Rangifer tarandus platyrhynchus</name>
    <name type="common">Svalbard reindeer</name>
    <dbReference type="NCBI Taxonomy" id="3082113"/>
    <lineage>
        <taxon>Eukaryota</taxon>
        <taxon>Metazoa</taxon>
        <taxon>Chordata</taxon>
        <taxon>Craniata</taxon>
        <taxon>Vertebrata</taxon>
        <taxon>Euteleostomi</taxon>
        <taxon>Mammalia</taxon>
        <taxon>Eutheria</taxon>
        <taxon>Laurasiatheria</taxon>
        <taxon>Artiodactyla</taxon>
        <taxon>Ruminantia</taxon>
        <taxon>Pecora</taxon>
        <taxon>Cervidae</taxon>
        <taxon>Odocoileinae</taxon>
        <taxon>Rangifer</taxon>
    </lineage>
</organism>
<evidence type="ECO:0000313" key="2">
    <source>
        <dbReference type="Proteomes" id="UP001176941"/>
    </source>
</evidence>
<gene>
    <name evidence="1" type="ORF">MRATA1EN1_LOCUS23481</name>
</gene>
<dbReference type="EMBL" id="OX459940">
    <property type="protein sequence ID" value="CAI9174519.1"/>
    <property type="molecule type" value="Genomic_DNA"/>
</dbReference>